<evidence type="ECO:0000313" key="3">
    <source>
        <dbReference type="Proteomes" id="UP000199287"/>
    </source>
</evidence>
<feature type="transmembrane region" description="Helical" evidence="1">
    <location>
        <begin position="107"/>
        <end position="125"/>
    </location>
</feature>
<name>A0A1I3FIS0_9FIRM</name>
<keyword evidence="1" id="KW-0812">Transmembrane</keyword>
<dbReference type="RefSeq" id="WP_093372609.1">
    <property type="nucleotide sequence ID" value="NZ_FOQA01000006.1"/>
</dbReference>
<feature type="transmembrane region" description="Helical" evidence="1">
    <location>
        <begin position="137"/>
        <end position="158"/>
    </location>
</feature>
<evidence type="ECO:0000313" key="2">
    <source>
        <dbReference type="EMBL" id="SFI11100.1"/>
    </source>
</evidence>
<dbReference type="OrthoDB" id="9813051at2"/>
<reference evidence="3" key="1">
    <citation type="submission" date="2016-10" db="EMBL/GenBank/DDBJ databases">
        <authorList>
            <person name="Varghese N."/>
            <person name="Submissions S."/>
        </authorList>
    </citation>
    <scope>NUCLEOTIDE SEQUENCE [LARGE SCALE GENOMIC DNA]</scope>
    <source>
        <strain evidence="3">Z-7934</strain>
    </source>
</reference>
<protein>
    <submittedName>
        <fullName evidence="2">Integral membrane protein TIGR01906</fullName>
    </submittedName>
</protein>
<dbReference type="EMBL" id="FOQA01000006">
    <property type="protein sequence ID" value="SFI11100.1"/>
    <property type="molecule type" value="Genomic_DNA"/>
</dbReference>
<keyword evidence="3" id="KW-1185">Reference proteome</keyword>
<proteinExistence type="predicted"/>
<dbReference type="STRING" id="69895.SAMN05192551_106192"/>
<evidence type="ECO:0000256" key="1">
    <source>
        <dbReference type="SAM" id="Phobius"/>
    </source>
</evidence>
<dbReference type="InterPro" id="IPR010178">
    <property type="entry name" value="Lit"/>
</dbReference>
<dbReference type="Proteomes" id="UP000199287">
    <property type="component" value="Unassembled WGS sequence"/>
</dbReference>
<sequence length="235" mass="27947">MKWKTRIIYLLMGIFLTVAVWVTALEYVSYDVEHYMTEFEKQDWVPQAGMDRENLKHTAEEIILYLQGEKEDFQTMAVKDGIYQPLYDERERLHMIDVLELYDSARLLRNISIIGLLLLLVWVIYKDKKWKNHALRTLFFTGLANVDMMILLGLLIWLDFTKYFTYFHLLLFDNDLWILNPQHHVLIQLLPESFFINTAIKIGLYAMGSLLALGIVAWQLEKMLLRYQAIRNEHP</sequence>
<feature type="transmembrane region" description="Helical" evidence="1">
    <location>
        <begin position="7"/>
        <end position="30"/>
    </location>
</feature>
<feature type="transmembrane region" description="Helical" evidence="1">
    <location>
        <begin position="194"/>
        <end position="218"/>
    </location>
</feature>
<accession>A0A1I3FIS0</accession>
<dbReference type="AlphaFoldDB" id="A0A1I3FIS0"/>
<keyword evidence="1" id="KW-0472">Membrane</keyword>
<gene>
    <name evidence="2" type="ORF">SAMN05192551_106192</name>
</gene>
<keyword evidence="1" id="KW-1133">Transmembrane helix</keyword>
<dbReference type="NCBIfam" id="TIGR01906">
    <property type="entry name" value="integ_TIGR01906"/>
    <property type="match status" value="1"/>
</dbReference>
<dbReference type="Pfam" id="PF07314">
    <property type="entry name" value="Lit"/>
    <property type="match status" value="1"/>
</dbReference>
<organism evidence="2 3">
    <name type="scientific">Tindallia magadiensis</name>
    <dbReference type="NCBI Taxonomy" id="69895"/>
    <lineage>
        <taxon>Bacteria</taxon>
        <taxon>Bacillati</taxon>
        <taxon>Bacillota</taxon>
        <taxon>Clostridia</taxon>
        <taxon>Peptostreptococcales</taxon>
        <taxon>Tindalliaceae</taxon>
        <taxon>Tindallia</taxon>
    </lineage>
</organism>